<dbReference type="InterPro" id="IPR042855">
    <property type="entry name" value="V_SNARE_CC"/>
</dbReference>
<evidence type="ECO:0000256" key="6">
    <source>
        <dbReference type="ARBA" id="ARBA00022490"/>
    </source>
</evidence>
<keyword evidence="5" id="KW-0268">Exocytosis</keyword>
<dbReference type="CDD" id="cd15873">
    <property type="entry name" value="R-SNARE_STXBP5_6"/>
    <property type="match status" value="1"/>
</dbReference>
<dbReference type="Proteomes" id="UP001652625">
    <property type="component" value="Chromosome 03"/>
</dbReference>
<feature type="domain" description="V-SNARE coiled-coil homology" evidence="12">
    <location>
        <begin position="1018"/>
        <end position="1082"/>
    </location>
</feature>
<evidence type="ECO:0000256" key="11">
    <source>
        <dbReference type="PROSITE-ProRule" id="PRU00290"/>
    </source>
</evidence>
<organism evidence="13 14">
    <name type="scientific">Hydra vulgaris</name>
    <name type="common">Hydra</name>
    <name type="synonym">Hydra attenuata</name>
    <dbReference type="NCBI Taxonomy" id="6087"/>
    <lineage>
        <taxon>Eukaryota</taxon>
        <taxon>Metazoa</taxon>
        <taxon>Cnidaria</taxon>
        <taxon>Hydrozoa</taxon>
        <taxon>Hydroidolina</taxon>
        <taxon>Anthoathecata</taxon>
        <taxon>Aplanulata</taxon>
        <taxon>Hydridae</taxon>
        <taxon>Hydra</taxon>
    </lineage>
</organism>
<reference evidence="14" key="1">
    <citation type="submission" date="2025-08" db="UniProtKB">
        <authorList>
            <consortium name="RefSeq"/>
        </authorList>
    </citation>
    <scope>IDENTIFICATION</scope>
</reference>
<dbReference type="Pfam" id="PF08366">
    <property type="entry name" value="LLGL"/>
    <property type="match status" value="1"/>
</dbReference>
<keyword evidence="7" id="KW-0597">Phosphoprotein</keyword>
<protein>
    <submittedName>
        <fullName evidence="14">Syntaxin-binding protein 5 isoform X2</fullName>
    </submittedName>
</protein>
<dbReference type="Gene3D" id="1.20.5.110">
    <property type="match status" value="1"/>
</dbReference>
<dbReference type="InterPro" id="IPR000664">
    <property type="entry name" value="Lethal2_giant"/>
</dbReference>
<dbReference type="PANTHER" id="PTHR10241:SF25">
    <property type="entry name" value="TOMOSYN, ISOFORM C"/>
    <property type="match status" value="1"/>
</dbReference>
<keyword evidence="6" id="KW-0963">Cytoplasm</keyword>
<evidence type="ECO:0000256" key="9">
    <source>
        <dbReference type="ARBA" id="ARBA00022737"/>
    </source>
</evidence>
<dbReference type="SUPFAM" id="SSF58038">
    <property type="entry name" value="SNARE fusion complex"/>
    <property type="match status" value="1"/>
</dbReference>
<dbReference type="GeneID" id="100201218"/>
<dbReference type="SUPFAM" id="SSF50978">
    <property type="entry name" value="WD40 repeat-like"/>
    <property type="match status" value="2"/>
</dbReference>
<evidence type="ECO:0000313" key="14">
    <source>
        <dbReference type="RefSeq" id="XP_065648089.1"/>
    </source>
</evidence>
<dbReference type="InterPro" id="IPR013905">
    <property type="entry name" value="Lgl_C_dom"/>
</dbReference>
<evidence type="ECO:0000256" key="8">
    <source>
        <dbReference type="ARBA" id="ARBA00022574"/>
    </source>
</evidence>
<keyword evidence="9" id="KW-0677">Repeat</keyword>
<comment type="similarity">
    <text evidence="3">Belongs to the WD repeat L(2)GL family.</text>
</comment>
<evidence type="ECO:0000256" key="4">
    <source>
        <dbReference type="ARBA" id="ARBA00022475"/>
    </source>
</evidence>
<dbReference type="InterPro" id="IPR013577">
    <property type="entry name" value="LLGL2"/>
</dbReference>
<dbReference type="Pfam" id="PF00400">
    <property type="entry name" value="WD40"/>
    <property type="match status" value="1"/>
</dbReference>
<keyword evidence="11" id="KW-0175">Coiled coil</keyword>
<keyword evidence="8" id="KW-0853">WD repeat</keyword>
<evidence type="ECO:0000256" key="3">
    <source>
        <dbReference type="ARBA" id="ARBA00008070"/>
    </source>
</evidence>
<accession>A0ABM4BGG2</accession>
<sequence length="1083" mass="120074">MKKFAGIKRVLDGLNGTNNDCSLNQDINDKLTAEDFILAKVGRYGLPYHATCIALDHVQKLLAIGTATGAIRICGKPGVECHINHETNAAVTILLFLINEGGLVSVCNDASLHIWSIRQNKPALIQSLNFKKERITAIHNPFGWKWLYVGTERGNVYIVNVETFRVSGYVIQWNHVIDVTYKHNPGPVVNITSNPQDENKLLLTFESGICVLWDVRSKKYTQTYQMDQATQTITCVCWNGDGRQFMAGHWNGATSVWNYKNYKKPEELQMPHGSGKSSSENEKNVCCPILKIEWYTGKEGDVPLVIFSGGMSAGNKNKGLTLIRGRSKNLVLSDFIVDFQCLLSTPRMAELPEPLALFVLLRNEIVVFDLLGPAAPSLPWFQLPFTFDIHESPITCIQFYPECPNDLLTALHCISNTTRDLAGSSKRVWPLTGGQDIEVFQAPSLIITGHADGSIKFWDATSNMLILCFKLNVSHLFEHPGIKRQSSGTSIRSRSSNDYDDPFAIQHIQFDVYDRILTVVCQSYFLVTFSYSAEENNIETSKLDVNFLIDVSHESEVLTTGVDPLVINEQDSLTRTPSQTRLHSNSLHTLHPPVKTSSTKWSAGMQPVLFIQQITTESMCSITSVSQCAAYGLVAFGNTLGVSIVDFKQKCLVIVVMSSDLGVAGDWTDFTTPKVSLSQSNSIPFDQTNGMVQAIPKRRERSSRMFSSVSETHAKLKRHSSANPPAHSNKDHEDLVFKENVASGSVQSLCFTYSYTKKNGNQVFPALWVGTSVGNVAVITLNIPPTGEQRYIQPVMALVTDTHTDHRHCVLDLTHLDSYGNIIRSPFEQHSSTCSLASTESSEKQYICITTEKSIKVLILPWFKTHASVDPVGVDAFIVKADSMPVEGGNCLGCLTTDGFLKIFSLPSLHPLLDLQCGISLADYRMIKTFTFGKSGEAIFLSSPTEIQRIVFTKHKEESFSDDQGCLFTLCQLPQPKPRGFFETLFGSTPSGLDRDELFGPKSGALTRHVAVHKPGSGMETLRCQTDSTASAVSKAQMLLIERGQNLSHLEETTARMNEHAQGFSSAAKALADKYQRKKWYQL</sequence>
<keyword evidence="10" id="KW-0472">Membrane</keyword>
<dbReference type="PROSITE" id="PS50892">
    <property type="entry name" value="V_SNARE"/>
    <property type="match status" value="1"/>
</dbReference>
<evidence type="ECO:0000256" key="1">
    <source>
        <dbReference type="ARBA" id="ARBA00004202"/>
    </source>
</evidence>
<evidence type="ECO:0000256" key="5">
    <source>
        <dbReference type="ARBA" id="ARBA00022483"/>
    </source>
</evidence>
<keyword evidence="4" id="KW-1003">Cell membrane</keyword>
<dbReference type="RefSeq" id="XP_065648089.1">
    <property type="nucleotide sequence ID" value="XM_065792017.1"/>
</dbReference>
<dbReference type="Gene3D" id="2.130.10.10">
    <property type="entry name" value="YVTN repeat-like/Quinoprotein amine dehydrogenase"/>
    <property type="match status" value="2"/>
</dbReference>
<evidence type="ECO:0000256" key="2">
    <source>
        <dbReference type="ARBA" id="ARBA00004496"/>
    </source>
</evidence>
<proteinExistence type="inferred from homology"/>
<evidence type="ECO:0000256" key="10">
    <source>
        <dbReference type="ARBA" id="ARBA00023136"/>
    </source>
</evidence>
<dbReference type="PRINTS" id="PR00962">
    <property type="entry name" value="LETHAL2GIANT"/>
</dbReference>
<evidence type="ECO:0000313" key="13">
    <source>
        <dbReference type="Proteomes" id="UP001652625"/>
    </source>
</evidence>
<dbReference type="PANTHER" id="PTHR10241">
    <property type="entry name" value="LETHAL 2 GIANT LARVAE PROTEIN"/>
    <property type="match status" value="1"/>
</dbReference>
<gene>
    <name evidence="14" type="primary">LOC100201218</name>
</gene>
<comment type="subcellular location">
    <subcellularLocation>
        <location evidence="1">Cell membrane</location>
        <topology evidence="1">Peripheral membrane protein</topology>
    </subcellularLocation>
    <subcellularLocation>
        <location evidence="2">Cytoplasm</location>
    </subcellularLocation>
</comment>
<evidence type="ECO:0000259" key="12">
    <source>
        <dbReference type="PROSITE" id="PS50892"/>
    </source>
</evidence>
<dbReference type="InterPro" id="IPR001680">
    <property type="entry name" value="WD40_rpt"/>
</dbReference>
<dbReference type="SMART" id="SM00320">
    <property type="entry name" value="WD40"/>
    <property type="match status" value="4"/>
</dbReference>
<evidence type="ECO:0000256" key="7">
    <source>
        <dbReference type="ARBA" id="ARBA00022553"/>
    </source>
</evidence>
<dbReference type="InterPro" id="IPR015943">
    <property type="entry name" value="WD40/YVTN_repeat-like_dom_sf"/>
</dbReference>
<name>A0ABM4BGG2_HYDVU</name>
<keyword evidence="13" id="KW-1185">Reference proteome</keyword>
<dbReference type="InterPro" id="IPR036322">
    <property type="entry name" value="WD40_repeat_dom_sf"/>
</dbReference>
<dbReference type="Pfam" id="PF08596">
    <property type="entry name" value="Lgl_C"/>
    <property type="match status" value="1"/>
</dbReference>